<dbReference type="InterPro" id="IPR016039">
    <property type="entry name" value="Thiolase-like"/>
</dbReference>
<feature type="transmembrane region" description="Helical" evidence="3">
    <location>
        <begin position="374"/>
        <end position="391"/>
    </location>
</feature>
<dbReference type="PANTHER" id="PTHR34069">
    <property type="entry name" value="3-OXOACYL-[ACYL-CARRIER-PROTEIN] SYNTHASE 3"/>
    <property type="match status" value="1"/>
</dbReference>
<dbReference type="RefSeq" id="WP_322498777.1">
    <property type="nucleotide sequence ID" value="NZ_JARGYU010000002.1"/>
</dbReference>
<dbReference type="AlphaFoldDB" id="A0AAE4VKW9"/>
<dbReference type="InterPro" id="IPR013747">
    <property type="entry name" value="ACP_syn_III_C"/>
</dbReference>
<evidence type="ECO:0000313" key="6">
    <source>
        <dbReference type="EMBL" id="MDZ5761348.1"/>
    </source>
</evidence>
<dbReference type="Pfam" id="PF08545">
    <property type="entry name" value="ACP_syn_III"/>
    <property type="match status" value="1"/>
</dbReference>
<organism evidence="6 7">
    <name type="scientific">Lyticum sinuosum</name>
    <dbReference type="NCBI Taxonomy" id="1332059"/>
    <lineage>
        <taxon>Bacteria</taxon>
        <taxon>Pseudomonadati</taxon>
        <taxon>Pseudomonadota</taxon>
        <taxon>Alphaproteobacteria</taxon>
        <taxon>Rickettsiales</taxon>
        <taxon>Lyticum</taxon>
    </lineage>
</organism>
<dbReference type="GO" id="GO:0004315">
    <property type="term" value="F:3-oxoacyl-[acyl-carrier-protein] synthase activity"/>
    <property type="evidence" value="ECO:0007669"/>
    <property type="project" value="InterPro"/>
</dbReference>
<name>A0AAE4VKW9_9RICK</name>
<accession>A0AAE4VKW9</accession>
<evidence type="ECO:0000256" key="3">
    <source>
        <dbReference type="SAM" id="Phobius"/>
    </source>
</evidence>
<reference evidence="6" key="1">
    <citation type="submission" date="2023-02" db="EMBL/GenBank/DDBJ databases">
        <title>Host association and intracellularity evolved multiple times independently in the Rickettsiales.</title>
        <authorList>
            <person name="Castelli M."/>
            <person name="Nardi T."/>
            <person name="Gammuto L."/>
            <person name="Bellinzona G."/>
            <person name="Sabaneyeva E."/>
            <person name="Potekhin A."/>
            <person name="Serra V."/>
            <person name="Petroni G."/>
            <person name="Sassera D."/>
        </authorList>
    </citation>
    <scope>NUCLEOTIDE SEQUENCE</scope>
    <source>
        <strain evidence="6">USBL-36I1</strain>
    </source>
</reference>
<keyword evidence="2" id="KW-0012">Acyltransferase</keyword>
<dbReference type="Gene3D" id="3.40.47.10">
    <property type="match status" value="2"/>
</dbReference>
<feature type="domain" description="Beta-ketoacyl-[acyl-carrier-protein] synthase III C-terminal" evidence="4">
    <location>
        <begin position="300"/>
        <end position="393"/>
    </location>
</feature>
<keyword evidence="7" id="KW-1185">Reference proteome</keyword>
<evidence type="ECO:0000313" key="7">
    <source>
        <dbReference type="Proteomes" id="UP001289135"/>
    </source>
</evidence>
<dbReference type="Pfam" id="PF08541">
    <property type="entry name" value="ACP_syn_III_C"/>
    <property type="match status" value="1"/>
</dbReference>
<dbReference type="GO" id="GO:0044550">
    <property type="term" value="P:secondary metabolite biosynthetic process"/>
    <property type="evidence" value="ECO:0007669"/>
    <property type="project" value="TreeGrafter"/>
</dbReference>
<feature type="domain" description="Beta-ketoacyl-[acyl-carrier-protein] synthase III N-terminal" evidence="5">
    <location>
        <begin position="113"/>
        <end position="178"/>
    </location>
</feature>
<evidence type="ECO:0000256" key="2">
    <source>
        <dbReference type="ARBA" id="ARBA00023315"/>
    </source>
</evidence>
<keyword evidence="3" id="KW-0472">Membrane</keyword>
<evidence type="ECO:0000256" key="1">
    <source>
        <dbReference type="ARBA" id="ARBA00022679"/>
    </source>
</evidence>
<keyword evidence="3" id="KW-0812">Transmembrane</keyword>
<protein>
    <submittedName>
        <fullName evidence="6">3-oxoacyl-[acyl-carrier-protein] synthase 3</fullName>
    </submittedName>
</protein>
<dbReference type="Proteomes" id="UP001289135">
    <property type="component" value="Unassembled WGS sequence"/>
</dbReference>
<sequence length="393" mass="43714">MTHPIEHQRIYISGVGASHPKKCVLNEDLPLHLNTSDEWIQQRTGIKQRYIIDEGEDIVSIASEALLKALKMAGINPLDLDAIILATTTPAMRMPSTASLIQNIIGNYRCTAFDIQVACAGFVTAIQIAYGFIFSGQFSKIAVIGADLMSKIIDWNDRSTCVLFGDGAGAIIIENKMEAELVYNAQNLMNNIDIDNFSKNSFYEKNLTVDYTNYNINSLNNKIISFNSEKVQDLNEKKYLFDSSGNIPQSGNIIDLVSYSHADLKDILYANCDGFITMKGINVFKHAVQELTFISRLLVKRNNLDISDISWVIPHQANKRILDAIASNLDISIDKFVITVNKYANTSAASIPMALDFLYHNGDSFYKRLSSGDLIIMLGVGSGMIFNGILLRW</sequence>
<dbReference type="CDD" id="cd00830">
    <property type="entry name" value="KAS_III"/>
    <property type="match status" value="1"/>
</dbReference>
<comment type="caution">
    <text evidence="6">The sequence shown here is derived from an EMBL/GenBank/DDBJ whole genome shotgun (WGS) entry which is preliminary data.</text>
</comment>
<keyword evidence="3" id="KW-1133">Transmembrane helix</keyword>
<dbReference type="GO" id="GO:0006633">
    <property type="term" value="P:fatty acid biosynthetic process"/>
    <property type="evidence" value="ECO:0007669"/>
    <property type="project" value="InterPro"/>
</dbReference>
<gene>
    <name evidence="6" type="ORF">Lyticum_00521</name>
</gene>
<dbReference type="PANTHER" id="PTHR34069:SF2">
    <property type="entry name" value="BETA-KETOACYL-[ACYL-CARRIER-PROTEIN] SYNTHASE III"/>
    <property type="match status" value="1"/>
</dbReference>
<evidence type="ECO:0000259" key="5">
    <source>
        <dbReference type="Pfam" id="PF08545"/>
    </source>
</evidence>
<proteinExistence type="predicted"/>
<evidence type="ECO:0000259" key="4">
    <source>
        <dbReference type="Pfam" id="PF08541"/>
    </source>
</evidence>
<dbReference type="EMBL" id="JARGYU010000002">
    <property type="protein sequence ID" value="MDZ5761348.1"/>
    <property type="molecule type" value="Genomic_DNA"/>
</dbReference>
<dbReference type="SUPFAM" id="SSF53901">
    <property type="entry name" value="Thiolase-like"/>
    <property type="match status" value="2"/>
</dbReference>
<keyword evidence="1" id="KW-0808">Transferase</keyword>
<dbReference type="InterPro" id="IPR013751">
    <property type="entry name" value="ACP_syn_III_N"/>
</dbReference>
<dbReference type="NCBIfam" id="NF006829">
    <property type="entry name" value="PRK09352.1"/>
    <property type="match status" value="1"/>
</dbReference>